<dbReference type="PANTHER" id="PTHR31286">
    <property type="entry name" value="GLYCINE-RICH CELL WALL STRUCTURAL PROTEIN 1.8-LIKE"/>
    <property type="match status" value="1"/>
</dbReference>
<dbReference type="EMBL" id="JABFAB010000001">
    <property type="protein sequence ID" value="MBA0640836.1"/>
    <property type="molecule type" value="Genomic_DNA"/>
</dbReference>
<protein>
    <recommendedName>
        <fullName evidence="1">DUF4283 domain-containing protein</fullName>
    </recommendedName>
</protein>
<sequence length="278" mass="31368">AIQIENVANNSYKTKLLSALSGQNSTVNKEKDFELQDGDVATEVVDGVSSITFFDRIHQFIERKVAWKIVIKLLGKKIGFNALLNKVSSLWKLGNQFQLMDLENDFYLIRFHDKDDFDKVLVGGPWVIDQVISPVVKINKHTNTTVRGCFARLAVCVDLKKLLISKVRINGRRQRVEYESLPNVYFTCGLYEYSSTLCLWSKLTMVENSTGCSEPAVEKSDCILGLRRNQTARVEIGFKNHSDHNRKQEAKFELEVDLMRFVGGKGLNAVGEAGSGKK</sequence>
<organism evidence="2 3">
    <name type="scientific">Gossypium klotzschianum</name>
    <dbReference type="NCBI Taxonomy" id="34286"/>
    <lineage>
        <taxon>Eukaryota</taxon>
        <taxon>Viridiplantae</taxon>
        <taxon>Streptophyta</taxon>
        <taxon>Embryophyta</taxon>
        <taxon>Tracheophyta</taxon>
        <taxon>Spermatophyta</taxon>
        <taxon>Magnoliopsida</taxon>
        <taxon>eudicotyledons</taxon>
        <taxon>Gunneridae</taxon>
        <taxon>Pentapetalae</taxon>
        <taxon>rosids</taxon>
        <taxon>malvids</taxon>
        <taxon>Malvales</taxon>
        <taxon>Malvaceae</taxon>
        <taxon>Malvoideae</taxon>
        <taxon>Gossypium</taxon>
    </lineage>
</organism>
<evidence type="ECO:0000313" key="2">
    <source>
        <dbReference type="EMBL" id="MBA0640836.1"/>
    </source>
</evidence>
<dbReference type="InterPro" id="IPR040256">
    <property type="entry name" value="At4g02000-like"/>
</dbReference>
<reference evidence="2 3" key="1">
    <citation type="journal article" date="2019" name="Genome Biol. Evol.">
        <title>Insights into the evolution of the New World diploid cottons (Gossypium, subgenus Houzingenia) based on genome sequencing.</title>
        <authorList>
            <person name="Grover C.E."/>
            <person name="Arick M.A. 2nd"/>
            <person name="Thrash A."/>
            <person name="Conover J.L."/>
            <person name="Sanders W.S."/>
            <person name="Peterson D.G."/>
            <person name="Frelichowski J.E."/>
            <person name="Scheffler J.A."/>
            <person name="Scheffler B.E."/>
            <person name="Wendel J.F."/>
        </authorList>
    </citation>
    <scope>NUCLEOTIDE SEQUENCE [LARGE SCALE GENOMIC DNA]</scope>
    <source>
        <strain evidence="2">57</strain>
        <tissue evidence="2">Leaf</tissue>
    </source>
</reference>
<feature type="domain" description="DUF4283" evidence="1">
    <location>
        <begin position="67"/>
        <end position="130"/>
    </location>
</feature>
<proteinExistence type="predicted"/>
<comment type="caution">
    <text evidence="2">The sequence shown here is derived from an EMBL/GenBank/DDBJ whole genome shotgun (WGS) entry which is preliminary data.</text>
</comment>
<dbReference type="AlphaFoldDB" id="A0A7J8TRI4"/>
<dbReference type="PANTHER" id="PTHR31286:SF99">
    <property type="entry name" value="DUF4283 DOMAIN-CONTAINING PROTEIN"/>
    <property type="match status" value="1"/>
</dbReference>
<evidence type="ECO:0000259" key="1">
    <source>
        <dbReference type="Pfam" id="PF14111"/>
    </source>
</evidence>
<dbReference type="Pfam" id="PF14111">
    <property type="entry name" value="DUF4283"/>
    <property type="match status" value="1"/>
</dbReference>
<gene>
    <name evidence="2" type="ORF">Goklo_023738</name>
</gene>
<keyword evidence="3" id="KW-1185">Reference proteome</keyword>
<dbReference type="OrthoDB" id="1002344at2759"/>
<accession>A0A7J8TRI4</accession>
<feature type="non-terminal residue" evidence="2">
    <location>
        <position position="1"/>
    </location>
</feature>
<evidence type="ECO:0000313" key="3">
    <source>
        <dbReference type="Proteomes" id="UP000593573"/>
    </source>
</evidence>
<dbReference type="InterPro" id="IPR025558">
    <property type="entry name" value="DUF4283"/>
</dbReference>
<name>A0A7J8TRI4_9ROSI</name>
<dbReference type="Proteomes" id="UP000593573">
    <property type="component" value="Unassembled WGS sequence"/>
</dbReference>